<dbReference type="GO" id="GO:0032267">
    <property type="term" value="F:tRNA(Ile)-lysidine synthase activity"/>
    <property type="evidence" value="ECO:0007669"/>
    <property type="project" value="UniProtKB-EC"/>
</dbReference>
<dbReference type="SMART" id="SM00977">
    <property type="entry name" value="TilS_C"/>
    <property type="match status" value="1"/>
</dbReference>
<gene>
    <name evidence="8" type="primary">tilS</name>
    <name evidence="10" type="ORF">CD29_16775</name>
</gene>
<dbReference type="RefSeq" id="WP_036189158.1">
    <property type="nucleotide sequence ID" value="NZ_AVDA01000025.1"/>
</dbReference>
<comment type="domain">
    <text evidence="8">The N-terminal region contains the highly conserved SGGXDS motif, predicted to be a P-loop motif involved in ATP binding.</text>
</comment>
<dbReference type="SUPFAM" id="SSF82829">
    <property type="entry name" value="MesJ substrate recognition domain-like"/>
    <property type="match status" value="1"/>
</dbReference>
<dbReference type="Proteomes" id="UP000030416">
    <property type="component" value="Unassembled WGS sequence"/>
</dbReference>
<dbReference type="InterPro" id="IPR012795">
    <property type="entry name" value="tRNA_Ile_lys_synt_N"/>
</dbReference>
<protein>
    <recommendedName>
        <fullName evidence="8">tRNA(Ile)-lysidine synthase</fullName>
        <ecNumber evidence="8">6.3.4.19</ecNumber>
    </recommendedName>
    <alternativeName>
        <fullName evidence="8">tRNA(Ile)-2-lysyl-cytidine synthase</fullName>
    </alternativeName>
    <alternativeName>
        <fullName evidence="8">tRNA(Ile)-lysidine synthetase</fullName>
    </alternativeName>
</protein>
<dbReference type="GO" id="GO:0005524">
    <property type="term" value="F:ATP binding"/>
    <property type="evidence" value="ECO:0007669"/>
    <property type="project" value="UniProtKB-UniRule"/>
</dbReference>
<comment type="caution">
    <text evidence="10">The sequence shown here is derived from an EMBL/GenBank/DDBJ whole genome shotgun (WGS) entry which is preliminary data.</text>
</comment>
<dbReference type="STRING" id="1384049.CD29_16775"/>
<dbReference type="GO" id="GO:0006400">
    <property type="term" value="P:tRNA modification"/>
    <property type="evidence" value="ECO:0007669"/>
    <property type="project" value="UniProtKB-UniRule"/>
</dbReference>
<evidence type="ECO:0000256" key="8">
    <source>
        <dbReference type="HAMAP-Rule" id="MF_01161"/>
    </source>
</evidence>
<keyword evidence="5 8" id="KW-0547">Nucleotide-binding</keyword>
<comment type="subcellular location">
    <subcellularLocation>
        <location evidence="1 8">Cytoplasm</location>
    </subcellularLocation>
</comment>
<evidence type="ECO:0000313" key="11">
    <source>
        <dbReference type="Proteomes" id="UP000030416"/>
    </source>
</evidence>
<keyword evidence="11" id="KW-1185">Reference proteome</keyword>
<dbReference type="eggNOG" id="COG0037">
    <property type="taxonomic scope" value="Bacteria"/>
</dbReference>
<dbReference type="Gene3D" id="3.30.465.60">
    <property type="match status" value="1"/>
</dbReference>
<dbReference type="InterPro" id="IPR012796">
    <property type="entry name" value="Lysidine-tRNA-synth_C"/>
</dbReference>
<dbReference type="OrthoDB" id="9807403at2"/>
<dbReference type="SUPFAM" id="SSF52402">
    <property type="entry name" value="Adenine nucleotide alpha hydrolases-like"/>
    <property type="match status" value="1"/>
</dbReference>
<feature type="domain" description="Lysidine-tRNA(Ile) synthetase C-terminal" evidence="9">
    <location>
        <begin position="388"/>
        <end position="461"/>
    </location>
</feature>
<dbReference type="HAMAP" id="MF_01161">
    <property type="entry name" value="tRNA_Ile_lys_synt"/>
    <property type="match status" value="1"/>
</dbReference>
<dbReference type="NCBIfam" id="TIGR02432">
    <property type="entry name" value="lysidine_TilS_N"/>
    <property type="match status" value="1"/>
</dbReference>
<dbReference type="Pfam" id="PF11734">
    <property type="entry name" value="TilS_C"/>
    <property type="match status" value="1"/>
</dbReference>
<dbReference type="EC" id="6.3.4.19" evidence="8"/>
<reference evidence="10 11" key="1">
    <citation type="submission" date="2014-02" db="EMBL/GenBank/DDBJ databases">
        <title>Draft genome sequence of Lysinibacillus manganicus DSM 26584T.</title>
        <authorList>
            <person name="Zhang F."/>
            <person name="Wang G."/>
            <person name="Zhang L."/>
        </authorList>
    </citation>
    <scope>NUCLEOTIDE SEQUENCE [LARGE SCALE GENOMIC DNA]</scope>
    <source>
        <strain evidence="10 11">DSM 26584</strain>
    </source>
</reference>
<dbReference type="InterPro" id="IPR012094">
    <property type="entry name" value="tRNA_Ile_lys_synt"/>
</dbReference>
<feature type="binding site" evidence="8">
    <location>
        <begin position="29"/>
        <end position="34"/>
    </location>
    <ligand>
        <name>ATP</name>
        <dbReference type="ChEBI" id="CHEBI:30616"/>
    </ligand>
</feature>
<comment type="function">
    <text evidence="8">Ligates lysine onto the cytidine present at position 34 of the AUA codon-specific tRNA(Ile) that contains the anticodon CAU, in an ATP-dependent manner. Cytidine is converted to lysidine, thus changing the amino acid specificity of the tRNA from methionine to isoleucine.</text>
</comment>
<evidence type="ECO:0000256" key="6">
    <source>
        <dbReference type="ARBA" id="ARBA00022840"/>
    </source>
</evidence>
<evidence type="ECO:0000256" key="5">
    <source>
        <dbReference type="ARBA" id="ARBA00022741"/>
    </source>
</evidence>
<organism evidence="10 11">
    <name type="scientific">Ureibacillus manganicus DSM 26584</name>
    <dbReference type="NCBI Taxonomy" id="1384049"/>
    <lineage>
        <taxon>Bacteria</taxon>
        <taxon>Bacillati</taxon>
        <taxon>Bacillota</taxon>
        <taxon>Bacilli</taxon>
        <taxon>Bacillales</taxon>
        <taxon>Caryophanaceae</taxon>
        <taxon>Ureibacillus</taxon>
    </lineage>
</organism>
<dbReference type="CDD" id="cd01992">
    <property type="entry name" value="TilS_N"/>
    <property type="match status" value="1"/>
</dbReference>
<evidence type="ECO:0000256" key="1">
    <source>
        <dbReference type="ARBA" id="ARBA00004496"/>
    </source>
</evidence>
<dbReference type="SUPFAM" id="SSF56037">
    <property type="entry name" value="PheT/TilS domain"/>
    <property type="match status" value="1"/>
</dbReference>
<evidence type="ECO:0000256" key="3">
    <source>
        <dbReference type="ARBA" id="ARBA00022598"/>
    </source>
</evidence>
<dbReference type="NCBIfam" id="TIGR02433">
    <property type="entry name" value="lysidine_TilS_C"/>
    <property type="match status" value="1"/>
</dbReference>
<keyword evidence="3 8" id="KW-0436">Ligase</keyword>
<dbReference type="InterPro" id="IPR014729">
    <property type="entry name" value="Rossmann-like_a/b/a_fold"/>
</dbReference>
<dbReference type="Pfam" id="PF01171">
    <property type="entry name" value="ATP_bind_3"/>
    <property type="match status" value="1"/>
</dbReference>
<comment type="catalytic activity">
    <reaction evidence="7 8">
        <text>cytidine(34) in tRNA(Ile2) + L-lysine + ATP = lysidine(34) in tRNA(Ile2) + AMP + diphosphate + H(+)</text>
        <dbReference type="Rhea" id="RHEA:43744"/>
        <dbReference type="Rhea" id="RHEA-COMP:10625"/>
        <dbReference type="Rhea" id="RHEA-COMP:10670"/>
        <dbReference type="ChEBI" id="CHEBI:15378"/>
        <dbReference type="ChEBI" id="CHEBI:30616"/>
        <dbReference type="ChEBI" id="CHEBI:32551"/>
        <dbReference type="ChEBI" id="CHEBI:33019"/>
        <dbReference type="ChEBI" id="CHEBI:82748"/>
        <dbReference type="ChEBI" id="CHEBI:83665"/>
        <dbReference type="ChEBI" id="CHEBI:456215"/>
        <dbReference type="EC" id="6.3.4.19"/>
    </reaction>
</comment>
<evidence type="ECO:0000256" key="4">
    <source>
        <dbReference type="ARBA" id="ARBA00022694"/>
    </source>
</evidence>
<dbReference type="GO" id="GO:0005737">
    <property type="term" value="C:cytoplasm"/>
    <property type="evidence" value="ECO:0007669"/>
    <property type="project" value="UniProtKB-SubCell"/>
</dbReference>
<dbReference type="PANTHER" id="PTHR43033:SF1">
    <property type="entry name" value="TRNA(ILE)-LYSIDINE SYNTHASE-RELATED"/>
    <property type="match status" value="1"/>
</dbReference>
<comment type="similarity">
    <text evidence="8">Belongs to the tRNA(Ile)-lysidine synthase family.</text>
</comment>
<dbReference type="PANTHER" id="PTHR43033">
    <property type="entry name" value="TRNA(ILE)-LYSIDINE SYNTHASE-RELATED"/>
    <property type="match status" value="1"/>
</dbReference>
<keyword evidence="4 8" id="KW-0819">tRNA processing</keyword>
<evidence type="ECO:0000256" key="2">
    <source>
        <dbReference type="ARBA" id="ARBA00022490"/>
    </source>
</evidence>
<keyword evidence="6 8" id="KW-0067">ATP-binding</keyword>
<name>A0A0A3I1P3_9BACL</name>
<dbReference type="InterPro" id="IPR011063">
    <property type="entry name" value="TilS/TtcA_N"/>
</dbReference>
<dbReference type="EMBL" id="JPVN01000025">
    <property type="protein sequence ID" value="KGR76583.1"/>
    <property type="molecule type" value="Genomic_DNA"/>
</dbReference>
<keyword evidence="2 8" id="KW-0963">Cytoplasm</keyword>
<dbReference type="Gene3D" id="3.40.50.620">
    <property type="entry name" value="HUPs"/>
    <property type="match status" value="1"/>
</dbReference>
<dbReference type="AlphaFoldDB" id="A0A0A3I1P3"/>
<evidence type="ECO:0000313" key="10">
    <source>
        <dbReference type="EMBL" id="KGR76583.1"/>
    </source>
</evidence>
<sequence>MVSFDSKVRSFINEHELIQQGDRLLIACSGGMDSMGLLHFFLDLRNHIKFEIFVAHVDHMLRGDISFHDLQFVESFCKEKGITVFSKSIPIPKILEEEGGNSQAICRRERYAFFKEVMEKNSILKLVTAHHADDQLESLLMSLTKSGSLSSMKGIYPKRTFSFGTIIRPFLPVTKDEVKEYLEEKGGTYREDSSNAKDEYTRNRFRHHIIPLMKKENLNVPQNAVQLTTQLQEDDDYLYQLASEKFTQVIRKDEEKYVLDIPNLKSEPVSLQRRIIFILLDYIYDNSEYSNSETLVKSIINLCKTEDGSATIYLPNQIVANRRYSEVSFEREVTNHQNIEITLNLNKWNELKNGVRLYIGDVSNGTKSKESSNQTVYYFNSTEYKAPFRIRFRKEGDRIHLKGMESPKRLSRLFIDEKVPLLDRDRCPILVDDNDTVMAVIGIREGKNISKIQRAQDDIKFIIEYNNI</sequence>
<proteinExistence type="inferred from homology"/>
<evidence type="ECO:0000256" key="7">
    <source>
        <dbReference type="ARBA" id="ARBA00048539"/>
    </source>
</evidence>
<evidence type="ECO:0000259" key="9">
    <source>
        <dbReference type="SMART" id="SM00977"/>
    </source>
</evidence>
<accession>A0A0A3I1P3</accession>